<comment type="caution">
    <text evidence="1">The sequence shown here is derived from an EMBL/GenBank/DDBJ whole genome shotgun (WGS) entry which is preliminary data.</text>
</comment>
<accession>A0A2A4JTC3</accession>
<name>A0A2A4JTC3_HELVI</name>
<organism evidence="1">
    <name type="scientific">Heliothis virescens</name>
    <name type="common">Tobacco budworm moth</name>
    <dbReference type="NCBI Taxonomy" id="7102"/>
    <lineage>
        <taxon>Eukaryota</taxon>
        <taxon>Metazoa</taxon>
        <taxon>Ecdysozoa</taxon>
        <taxon>Arthropoda</taxon>
        <taxon>Hexapoda</taxon>
        <taxon>Insecta</taxon>
        <taxon>Pterygota</taxon>
        <taxon>Neoptera</taxon>
        <taxon>Endopterygota</taxon>
        <taxon>Lepidoptera</taxon>
        <taxon>Glossata</taxon>
        <taxon>Ditrysia</taxon>
        <taxon>Noctuoidea</taxon>
        <taxon>Noctuidae</taxon>
        <taxon>Heliothinae</taxon>
        <taxon>Heliothis</taxon>
    </lineage>
</organism>
<evidence type="ECO:0000313" key="1">
    <source>
        <dbReference type="EMBL" id="PCG74650.1"/>
    </source>
</evidence>
<gene>
    <name evidence="1" type="ORF">B5V51_13001</name>
</gene>
<dbReference type="EMBL" id="NWSH01000713">
    <property type="protein sequence ID" value="PCG74650.1"/>
    <property type="molecule type" value="Genomic_DNA"/>
</dbReference>
<reference evidence="1" key="1">
    <citation type="submission" date="2017-09" db="EMBL/GenBank/DDBJ databases">
        <title>Contemporary evolution of a Lepidopteran species, Heliothis virescens, in response to modern agricultural practices.</title>
        <authorList>
            <person name="Fritz M.L."/>
            <person name="Deyonke A.M."/>
            <person name="Papanicolaou A."/>
            <person name="Micinski S."/>
            <person name="Westbrook J."/>
            <person name="Gould F."/>
        </authorList>
    </citation>
    <scope>NUCLEOTIDE SEQUENCE [LARGE SCALE GENOMIC DNA]</scope>
    <source>
        <strain evidence="1">HvINT-</strain>
        <tissue evidence="1">Whole body</tissue>
    </source>
</reference>
<sequence>MHKSIFCIETVLSGAVLDISVKITVLSKFMNLEMNGWYQNAVPSTSQRGHLTPKQLNMEMKEYKRGYFSVVVATMLARARRECDDTDDITAAAANMHISNHPQPARRENNPFKF</sequence>
<proteinExistence type="predicted"/>
<protein>
    <submittedName>
        <fullName evidence="1">Uncharacterized protein</fullName>
    </submittedName>
</protein>
<dbReference type="AlphaFoldDB" id="A0A2A4JTC3"/>